<keyword evidence="7 11" id="KW-0805">Transcription regulation</keyword>
<sequence length="83" mass="9374">MDWRHRAICRDEDPELFFPVGTSGPALLQIAEAKTVCRRCPVVTECLTWALESGQDAGVWGGMSEDERRALKRRNARTRARTA</sequence>
<dbReference type="Proteomes" id="UP000320338">
    <property type="component" value="Unassembled WGS sequence"/>
</dbReference>
<comment type="subcellular location">
    <subcellularLocation>
        <location evidence="1 11">Cytoplasm</location>
    </subcellularLocation>
</comment>
<keyword evidence="8 11" id="KW-0238">DNA-binding</keyword>
<dbReference type="EMBL" id="BJNG01000038">
    <property type="protein sequence ID" value="GEC21900.1"/>
    <property type="molecule type" value="Genomic_DNA"/>
</dbReference>
<dbReference type="PANTHER" id="PTHR38839:SF6">
    <property type="entry name" value="TRANSCRIPTIONAL REGULATOR WHIB1"/>
    <property type="match status" value="1"/>
</dbReference>
<comment type="PTM">
    <text evidence="11">Upon Fe-S cluster removal intramolecular disulfide bonds are formed.</text>
</comment>
<dbReference type="GO" id="GO:0005737">
    <property type="term" value="C:cytoplasm"/>
    <property type="evidence" value="ECO:0007669"/>
    <property type="project" value="UniProtKB-SubCell"/>
</dbReference>
<keyword evidence="6 11" id="KW-0411">Iron-sulfur</keyword>
<keyword evidence="4 11" id="KW-0479">Metal-binding</keyword>
<keyword evidence="5 11" id="KW-0408">Iron</keyword>
<keyword evidence="11" id="KW-0963">Cytoplasm</keyword>
<comment type="caution">
    <text evidence="13">The sequence shown here is derived from an EMBL/GenBank/DDBJ whole genome shotgun (WGS) entry which is preliminary data.</text>
</comment>
<comment type="cofactor">
    <cofactor evidence="11">
        <name>[4Fe-4S] cluster</name>
        <dbReference type="ChEBI" id="CHEBI:49883"/>
    </cofactor>
    <text evidence="11">Binds 1 [4Fe-4S] cluster per subunit. Following nitrosylation of the [4Fe-4S] cluster binds 1 [4Fe-8(NO)] cluster per subunit.</text>
</comment>
<dbReference type="GO" id="GO:0046872">
    <property type="term" value="F:metal ion binding"/>
    <property type="evidence" value="ECO:0007669"/>
    <property type="project" value="UniProtKB-KW"/>
</dbReference>
<dbReference type="InterPro" id="IPR034768">
    <property type="entry name" value="4FE4S_WBL"/>
</dbReference>
<keyword evidence="10 11" id="KW-0804">Transcription</keyword>
<evidence type="ECO:0000259" key="12">
    <source>
        <dbReference type="PROSITE" id="PS51674"/>
    </source>
</evidence>
<comment type="function">
    <text evidence="11">Acts as a transcriptional regulator. Probably redox-responsive. The apo- but not holo-form probably binds DNA.</text>
</comment>
<comment type="PTM">
    <text evidence="11">The Fe-S cluster can be nitrosylated by nitric oxide (NO).</text>
</comment>
<dbReference type="GO" id="GO:0051539">
    <property type="term" value="F:4 iron, 4 sulfur cluster binding"/>
    <property type="evidence" value="ECO:0007669"/>
    <property type="project" value="UniProtKB-UniRule"/>
</dbReference>
<dbReference type="HAMAP" id="MF_01479">
    <property type="entry name" value="WhiB"/>
    <property type="match status" value="1"/>
</dbReference>
<keyword evidence="14" id="KW-1185">Reference proteome</keyword>
<dbReference type="AlphaFoldDB" id="A0A4Y3WV02"/>
<evidence type="ECO:0000256" key="7">
    <source>
        <dbReference type="ARBA" id="ARBA00023015"/>
    </source>
</evidence>
<feature type="binding site" evidence="11">
    <location>
        <position position="37"/>
    </location>
    <ligand>
        <name>[4Fe-4S] cluster</name>
        <dbReference type="ChEBI" id="CHEBI:49883"/>
    </ligand>
</feature>
<evidence type="ECO:0000256" key="2">
    <source>
        <dbReference type="ARBA" id="ARBA00006597"/>
    </source>
</evidence>
<dbReference type="OrthoDB" id="8104048at2"/>
<evidence type="ECO:0000256" key="11">
    <source>
        <dbReference type="HAMAP-Rule" id="MF_01479"/>
    </source>
</evidence>
<dbReference type="GO" id="GO:0045892">
    <property type="term" value="P:negative regulation of DNA-templated transcription"/>
    <property type="evidence" value="ECO:0007669"/>
    <property type="project" value="TreeGrafter"/>
</dbReference>
<name>A0A4Y3WV02_9PSEU</name>
<dbReference type="RefSeq" id="WP_075950692.1">
    <property type="nucleotide sequence ID" value="NZ_BAAARZ010000078.1"/>
</dbReference>
<dbReference type="PANTHER" id="PTHR38839">
    <property type="entry name" value="TRANSCRIPTIONAL REGULATOR WHID-RELATED"/>
    <property type="match status" value="1"/>
</dbReference>
<evidence type="ECO:0000256" key="3">
    <source>
        <dbReference type="ARBA" id="ARBA00022485"/>
    </source>
</evidence>
<dbReference type="GO" id="GO:0045454">
    <property type="term" value="P:cell redox homeostasis"/>
    <property type="evidence" value="ECO:0007669"/>
    <property type="project" value="TreeGrafter"/>
</dbReference>
<evidence type="ECO:0000256" key="5">
    <source>
        <dbReference type="ARBA" id="ARBA00023004"/>
    </source>
</evidence>
<evidence type="ECO:0000256" key="4">
    <source>
        <dbReference type="ARBA" id="ARBA00022723"/>
    </source>
</evidence>
<evidence type="ECO:0000256" key="1">
    <source>
        <dbReference type="ARBA" id="ARBA00004496"/>
    </source>
</evidence>
<feature type="binding site" evidence="11">
    <location>
        <position position="46"/>
    </location>
    <ligand>
        <name>[4Fe-4S] cluster</name>
        <dbReference type="ChEBI" id="CHEBI:49883"/>
    </ligand>
</feature>
<gene>
    <name evidence="13" type="primary">whiB_3</name>
    <name evidence="11" type="synonym">whiB</name>
    <name evidence="13" type="ORF">PHY01_41830</name>
</gene>
<evidence type="ECO:0000256" key="9">
    <source>
        <dbReference type="ARBA" id="ARBA00023157"/>
    </source>
</evidence>
<reference evidence="13 14" key="1">
    <citation type="submission" date="2019-06" db="EMBL/GenBank/DDBJ databases">
        <title>Whole genome shotgun sequence of Pseudonocardia hydrocarbonoxydans NBRC 14498.</title>
        <authorList>
            <person name="Hosoyama A."/>
            <person name="Uohara A."/>
            <person name="Ohji S."/>
            <person name="Ichikawa N."/>
        </authorList>
    </citation>
    <scope>NUCLEOTIDE SEQUENCE [LARGE SCALE GENOMIC DNA]</scope>
    <source>
        <strain evidence="13 14">NBRC 14498</strain>
    </source>
</reference>
<dbReference type="GO" id="GO:0003677">
    <property type="term" value="F:DNA binding"/>
    <property type="evidence" value="ECO:0007669"/>
    <property type="project" value="UniProtKB-UniRule"/>
</dbReference>
<accession>A0A4Y3WV02</accession>
<proteinExistence type="inferred from homology"/>
<evidence type="ECO:0000256" key="6">
    <source>
        <dbReference type="ARBA" id="ARBA00023014"/>
    </source>
</evidence>
<evidence type="ECO:0000313" key="13">
    <source>
        <dbReference type="EMBL" id="GEC21900.1"/>
    </source>
</evidence>
<comment type="similarity">
    <text evidence="2 11">Belongs to the WhiB family.</text>
</comment>
<evidence type="ECO:0000256" key="10">
    <source>
        <dbReference type="ARBA" id="ARBA00023163"/>
    </source>
</evidence>
<feature type="binding site" evidence="11">
    <location>
        <position position="40"/>
    </location>
    <ligand>
        <name>[4Fe-4S] cluster</name>
        <dbReference type="ChEBI" id="CHEBI:49883"/>
    </ligand>
</feature>
<evidence type="ECO:0000313" key="14">
    <source>
        <dbReference type="Proteomes" id="UP000320338"/>
    </source>
</evidence>
<dbReference type="Pfam" id="PF02467">
    <property type="entry name" value="Whib"/>
    <property type="match status" value="1"/>
</dbReference>
<dbReference type="InterPro" id="IPR003482">
    <property type="entry name" value="Whib"/>
</dbReference>
<evidence type="ECO:0000256" key="8">
    <source>
        <dbReference type="ARBA" id="ARBA00023125"/>
    </source>
</evidence>
<dbReference type="GO" id="GO:0035731">
    <property type="term" value="F:dinitrosyl-iron complex binding"/>
    <property type="evidence" value="ECO:0007669"/>
    <property type="project" value="UniProtKB-UniRule"/>
</dbReference>
<protein>
    <recommendedName>
        <fullName evidence="11">Transcriptional regulator WhiB</fullName>
    </recommendedName>
</protein>
<dbReference type="PROSITE" id="PS51674">
    <property type="entry name" value="4FE4S_WBL"/>
    <property type="match status" value="1"/>
</dbReference>
<feature type="domain" description="4Fe-4S Wbl-type" evidence="12">
    <location>
        <begin position="8"/>
        <end position="70"/>
    </location>
</feature>
<organism evidence="13 14">
    <name type="scientific">Pseudonocardia hydrocarbonoxydans</name>
    <dbReference type="NCBI Taxonomy" id="76726"/>
    <lineage>
        <taxon>Bacteria</taxon>
        <taxon>Bacillati</taxon>
        <taxon>Actinomycetota</taxon>
        <taxon>Actinomycetes</taxon>
        <taxon>Pseudonocardiales</taxon>
        <taxon>Pseudonocardiaceae</taxon>
        <taxon>Pseudonocardia</taxon>
    </lineage>
</organism>
<keyword evidence="9 11" id="KW-1015">Disulfide bond</keyword>
<dbReference type="GO" id="GO:0047134">
    <property type="term" value="F:protein-disulfide reductase [NAD(P)H] activity"/>
    <property type="evidence" value="ECO:0007669"/>
    <property type="project" value="TreeGrafter"/>
</dbReference>
<keyword evidence="3 11" id="KW-0004">4Fe-4S</keyword>
<feature type="binding site" evidence="11">
    <location>
        <position position="9"/>
    </location>
    <ligand>
        <name>[4Fe-4S] cluster</name>
        <dbReference type="ChEBI" id="CHEBI:49883"/>
    </ligand>
</feature>